<evidence type="ECO:0000313" key="1">
    <source>
        <dbReference type="EMBL" id="KAG2274173.1"/>
    </source>
</evidence>
<proteinExistence type="predicted"/>
<reference evidence="1 2" key="1">
    <citation type="submission" date="2020-02" db="EMBL/GenBank/DDBJ databases">
        <authorList>
            <person name="Ma Q."/>
            <person name="Huang Y."/>
            <person name="Song X."/>
            <person name="Pei D."/>
        </authorList>
    </citation>
    <scope>NUCLEOTIDE SEQUENCE [LARGE SCALE GENOMIC DNA]</scope>
    <source>
        <strain evidence="1">Sxm20200214</strain>
        <tissue evidence="1">Leaf</tissue>
    </source>
</reference>
<dbReference type="Proteomes" id="UP000886595">
    <property type="component" value="Unassembled WGS sequence"/>
</dbReference>
<name>A0A8X7QUW5_BRACI</name>
<keyword evidence="2" id="KW-1185">Reference proteome</keyword>
<sequence>MMSRNLMPVVFRRQTIHGWVFFPASHFSLGCRPVLTLTVHQTFRYYRWLLAPRLTFLHGGDGGFSGSIPVSV</sequence>
<protein>
    <submittedName>
        <fullName evidence="1">Uncharacterized protein</fullName>
    </submittedName>
</protein>
<gene>
    <name evidence="1" type="ORF">Bca52824_056728</name>
</gene>
<comment type="caution">
    <text evidence="1">The sequence shown here is derived from an EMBL/GenBank/DDBJ whole genome shotgun (WGS) entry which is preliminary data.</text>
</comment>
<organism evidence="1 2">
    <name type="scientific">Brassica carinata</name>
    <name type="common">Ethiopian mustard</name>
    <name type="synonym">Abyssinian cabbage</name>
    <dbReference type="NCBI Taxonomy" id="52824"/>
    <lineage>
        <taxon>Eukaryota</taxon>
        <taxon>Viridiplantae</taxon>
        <taxon>Streptophyta</taxon>
        <taxon>Embryophyta</taxon>
        <taxon>Tracheophyta</taxon>
        <taxon>Spermatophyta</taxon>
        <taxon>Magnoliopsida</taxon>
        <taxon>eudicotyledons</taxon>
        <taxon>Gunneridae</taxon>
        <taxon>Pentapetalae</taxon>
        <taxon>rosids</taxon>
        <taxon>malvids</taxon>
        <taxon>Brassicales</taxon>
        <taxon>Brassicaceae</taxon>
        <taxon>Brassiceae</taxon>
        <taxon>Brassica</taxon>
    </lineage>
</organism>
<dbReference type="PROSITE" id="PS51257">
    <property type="entry name" value="PROKAR_LIPOPROTEIN"/>
    <property type="match status" value="1"/>
</dbReference>
<dbReference type="EMBL" id="JAAMPC010000012">
    <property type="protein sequence ID" value="KAG2274173.1"/>
    <property type="molecule type" value="Genomic_DNA"/>
</dbReference>
<evidence type="ECO:0000313" key="2">
    <source>
        <dbReference type="Proteomes" id="UP000886595"/>
    </source>
</evidence>
<dbReference type="AlphaFoldDB" id="A0A8X7QUW5"/>
<dbReference type="OrthoDB" id="10435124at2759"/>
<accession>A0A8X7QUW5</accession>